<dbReference type="InterPro" id="IPR017937">
    <property type="entry name" value="Thioredoxin_CS"/>
</dbReference>
<proteinExistence type="inferred from homology"/>
<keyword evidence="4" id="KW-1015">Disulfide bond</keyword>
<dbReference type="CDD" id="cd03010">
    <property type="entry name" value="TlpA_like_DsbE"/>
    <property type="match status" value="1"/>
</dbReference>
<dbReference type="Gene3D" id="3.40.30.10">
    <property type="entry name" value="Glutaredoxin"/>
    <property type="match status" value="1"/>
</dbReference>
<dbReference type="PANTHER" id="PTHR42852">
    <property type="entry name" value="THIOL:DISULFIDE INTERCHANGE PROTEIN DSBE"/>
    <property type="match status" value="1"/>
</dbReference>
<evidence type="ECO:0000256" key="1">
    <source>
        <dbReference type="ARBA" id="ARBA00004383"/>
    </source>
</evidence>
<dbReference type="InterPro" id="IPR013766">
    <property type="entry name" value="Thioredoxin_domain"/>
</dbReference>
<dbReference type="PROSITE" id="PS51352">
    <property type="entry name" value="THIOREDOXIN_2"/>
    <property type="match status" value="1"/>
</dbReference>
<evidence type="ECO:0000256" key="2">
    <source>
        <dbReference type="ARBA" id="ARBA00007758"/>
    </source>
</evidence>
<dbReference type="Pfam" id="PF08534">
    <property type="entry name" value="Redoxin"/>
    <property type="match status" value="1"/>
</dbReference>
<dbReference type="InterPro" id="IPR050553">
    <property type="entry name" value="Thioredoxin_ResA/DsbE_sf"/>
</dbReference>
<evidence type="ECO:0000313" key="8">
    <source>
        <dbReference type="Proteomes" id="UP001524499"/>
    </source>
</evidence>
<protein>
    <submittedName>
        <fullName evidence="7">DsbE family thiol:disulfide interchange protein</fullName>
    </submittedName>
</protein>
<keyword evidence="5" id="KW-0676">Redox-active center</keyword>
<evidence type="ECO:0000313" key="7">
    <source>
        <dbReference type="EMBL" id="MCQ8104696.1"/>
    </source>
</evidence>
<comment type="subcellular location">
    <subcellularLocation>
        <location evidence="1">Cell inner membrane</location>
        <topology evidence="1">Single-pass membrane protein</topology>
        <orientation evidence="1">Periplasmic side</orientation>
    </subcellularLocation>
</comment>
<organism evidence="7 8">
    <name type="scientific">Methylomonas subterranea</name>
    <dbReference type="NCBI Taxonomy" id="2952225"/>
    <lineage>
        <taxon>Bacteria</taxon>
        <taxon>Pseudomonadati</taxon>
        <taxon>Pseudomonadota</taxon>
        <taxon>Gammaproteobacteria</taxon>
        <taxon>Methylococcales</taxon>
        <taxon>Methylococcaceae</taxon>
        <taxon>Methylomonas</taxon>
    </lineage>
</organism>
<dbReference type="InterPro" id="IPR036249">
    <property type="entry name" value="Thioredoxin-like_sf"/>
</dbReference>
<dbReference type="InterPro" id="IPR004799">
    <property type="entry name" value="Periplasmic_diS_OxRdtase_DsbE"/>
</dbReference>
<accession>A0ABT1TGV9</accession>
<feature type="domain" description="Thioredoxin" evidence="6">
    <location>
        <begin position="34"/>
        <end position="172"/>
    </location>
</feature>
<dbReference type="RefSeq" id="WP_256602497.1">
    <property type="nucleotide sequence ID" value="NZ_JANIBJ010000019.1"/>
</dbReference>
<dbReference type="InterPro" id="IPR013740">
    <property type="entry name" value="Redoxin"/>
</dbReference>
<sequence>MLKLKYLLPLLLFVVLAVFLAIGLRLNPKDIPSPLIGKPAPAFSLPILATPEKTLSQQDLKGRVWLLNVWASWCVSCRQEHPLLLELAKRKLVSIVGLNYKDEASAAQQWLQKLGNPYDVSIMDSDGRVGIDYGVYGVPETFVVDKRGVIRYKHTGPVEPGDIERIFLPLLQTLNLEPA</sequence>
<keyword evidence="8" id="KW-1185">Reference proteome</keyword>
<dbReference type="SUPFAM" id="SSF52833">
    <property type="entry name" value="Thioredoxin-like"/>
    <property type="match status" value="1"/>
</dbReference>
<dbReference type="PANTHER" id="PTHR42852:SF6">
    <property type="entry name" value="THIOL:DISULFIDE INTERCHANGE PROTEIN DSBE"/>
    <property type="match status" value="1"/>
</dbReference>
<name>A0ABT1TGV9_9GAMM</name>
<evidence type="ECO:0000256" key="4">
    <source>
        <dbReference type="ARBA" id="ARBA00023157"/>
    </source>
</evidence>
<reference evidence="7 8" key="1">
    <citation type="submission" date="2022-07" db="EMBL/GenBank/DDBJ databases">
        <title>Methylomonas rivi sp. nov., Methylomonas rosea sp. nov., Methylomonas aureus sp. nov. and Methylomonas subterranea sp. nov., four novel methanotrophs isolated from a freshwater creek and the deep terrestrial subsurface.</title>
        <authorList>
            <person name="Abin C."/>
            <person name="Sankaranarayanan K."/>
            <person name="Garner C."/>
            <person name="Sindelar R."/>
            <person name="Kotary K."/>
            <person name="Garner R."/>
            <person name="Barclay S."/>
            <person name="Lawson P."/>
            <person name="Krumholz L."/>
        </authorList>
    </citation>
    <scope>NUCLEOTIDE SEQUENCE [LARGE SCALE GENOMIC DNA]</scope>
    <source>
        <strain evidence="7 8">SURF-2</strain>
    </source>
</reference>
<dbReference type="EMBL" id="JANIBJ010000019">
    <property type="protein sequence ID" value="MCQ8104696.1"/>
    <property type="molecule type" value="Genomic_DNA"/>
</dbReference>
<evidence type="ECO:0000256" key="3">
    <source>
        <dbReference type="ARBA" id="ARBA00022748"/>
    </source>
</evidence>
<dbReference type="NCBIfam" id="TIGR00385">
    <property type="entry name" value="dsbE"/>
    <property type="match status" value="1"/>
</dbReference>
<evidence type="ECO:0000256" key="5">
    <source>
        <dbReference type="ARBA" id="ARBA00023284"/>
    </source>
</evidence>
<gene>
    <name evidence="7" type="ORF">NP590_11315</name>
</gene>
<keyword evidence="3" id="KW-0201">Cytochrome c-type biogenesis</keyword>
<comment type="similarity">
    <text evidence="2">Belongs to the thioredoxin family. DsbE subfamily.</text>
</comment>
<evidence type="ECO:0000259" key="6">
    <source>
        <dbReference type="PROSITE" id="PS51352"/>
    </source>
</evidence>
<dbReference type="PROSITE" id="PS00194">
    <property type="entry name" value="THIOREDOXIN_1"/>
    <property type="match status" value="1"/>
</dbReference>
<comment type="caution">
    <text evidence="7">The sequence shown here is derived from an EMBL/GenBank/DDBJ whole genome shotgun (WGS) entry which is preliminary data.</text>
</comment>
<dbReference type="Proteomes" id="UP001524499">
    <property type="component" value="Unassembled WGS sequence"/>
</dbReference>